<organism evidence="2 3">
    <name type="scientific">Planococcus rifietoensis</name>
    <dbReference type="NCBI Taxonomy" id="200991"/>
    <lineage>
        <taxon>Bacteria</taxon>
        <taxon>Bacillati</taxon>
        <taxon>Bacillota</taxon>
        <taxon>Bacilli</taxon>
        <taxon>Bacillales</taxon>
        <taxon>Caryophanaceae</taxon>
        <taxon>Planococcus</taxon>
    </lineage>
</organism>
<dbReference type="InterPro" id="IPR050404">
    <property type="entry name" value="Heme-degrading_MO"/>
</dbReference>
<sequence>MKLYKWLGKEQETDTLKDQGWFVLTNGSDVAAINEQEVPAGDQIEAYEVLDQKGRLEEGAYAVFNNIPVTEEGRELFESRFQNRAGLVEKEPGFAAIRILRPLDSDTYVILTMWEDESAFTTWQSSQAYSHAHKKRGTSEGIDKRPNIFPRPSFVTTYSK</sequence>
<evidence type="ECO:0000259" key="1">
    <source>
        <dbReference type="PROSITE" id="PS51725"/>
    </source>
</evidence>
<feature type="domain" description="ABM" evidence="1">
    <location>
        <begin position="61"/>
        <end position="149"/>
    </location>
</feature>
<name>A0A0U2PDV0_9BACL</name>
<dbReference type="InterPro" id="IPR007138">
    <property type="entry name" value="ABM_dom"/>
</dbReference>
<dbReference type="RefSeq" id="WP_058383221.1">
    <property type="nucleotide sequence ID" value="NZ_CP013659.2"/>
</dbReference>
<proteinExistence type="predicted"/>
<dbReference type="AlphaFoldDB" id="A0A0U2PDV0"/>
<dbReference type="KEGG" id="prt:AUC31_15480"/>
<accession>A0A0U2PDV0</accession>
<dbReference type="Gene3D" id="3.30.70.100">
    <property type="match status" value="1"/>
</dbReference>
<dbReference type="PANTHER" id="PTHR34474">
    <property type="entry name" value="SIGNAL TRANSDUCTION PROTEIN TRAP"/>
    <property type="match status" value="1"/>
</dbReference>
<dbReference type="OrthoDB" id="2352283at2"/>
<dbReference type="PANTHER" id="PTHR34474:SF2">
    <property type="entry name" value="SIGNAL TRANSDUCTION PROTEIN TRAP"/>
    <property type="match status" value="1"/>
</dbReference>
<reference evidence="2" key="1">
    <citation type="submission" date="2016-01" db="EMBL/GenBank/DDBJ databases">
        <title>Complete genome of Planococcus rifietoensis type strain M8.</title>
        <authorList>
            <person name="See-Too W.S."/>
        </authorList>
    </citation>
    <scope>NUCLEOTIDE SEQUENCE [LARGE SCALE GENOMIC DNA]</scope>
    <source>
        <strain evidence="2">M8</strain>
    </source>
</reference>
<gene>
    <name evidence="2" type="ORF">AUC31_15480</name>
</gene>
<dbReference type="EMBL" id="CP013659">
    <property type="protein sequence ID" value="ALS76519.1"/>
    <property type="molecule type" value="Genomic_DNA"/>
</dbReference>
<keyword evidence="3" id="KW-1185">Reference proteome</keyword>
<protein>
    <submittedName>
        <fullName evidence="2">Heme-degrading monooxygenase HmoB</fullName>
    </submittedName>
</protein>
<dbReference type="SUPFAM" id="SSF54909">
    <property type="entry name" value="Dimeric alpha+beta barrel"/>
    <property type="match status" value="1"/>
</dbReference>
<dbReference type="Proteomes" id="UP000067683">
    <property type="component" value="Chromosome"/>
</dbReference>
<evidence type="ECO:0000313" key="2">
    <source>
        <dbReference type="EMBL" id="ALS76519.1"/>
    </source>
</evidence>
<keyword evidence="2" id="KW-0560">Oxidoreductase</keyword>
<dbReference type="Pfam" id="PF03992">
    <property type="entry name" value="ABM"/>
    <property type="match status" value="1"/>
</dbReference>
<dbReference type="STRING" id="200991.AUC31_15480"/>
<dbReference type="PROSITE" id="PS51725">
    <property type="entry name" value="ABM"/>
    <property type="match status" value="1"/>
</dbReference>
<dbReference type="GO" id="GO:0004497">
    <property type="term" value="F:monooxygenase activity"/>
    <property type="evidence" value="ECO:0007669"/>
    <property type="project" value="UniProtKB-KW"/>
</dbReference>
<dbReference type="InterPro" id="IPR011008">
    <property type="entry name" value="Dimeric_a/b-barrel"/>
</dbReference>
<keyword evidence="2" id="KW-0503">Monooxygenase</keyword>
<evidence type="ECO:0000313" key="3">
    <source>
        <dbReference type="Proteomes" id="UP000067683"/>
    </source>
</evidence>